<feature type="compositionally biased region" description="Polar residues" evidence="2">
    <location>
        <begin position="54"/>
        <end position="70"/>
    </location>
</feature>
<proteinExistence type="predicted"/>
<dbReference type="EMBL" id="JBBWRZ010000012">
    <property type="protein sequence ID" value="KAK8224838.1"/>
    <property type="molecule type" value="Genomic_DNA"/>
</dbReference>
<accession>A0ABR1YBN8</accession>
<feature type="region of interest" description="Disordered" evidence="2">
    <location>
        <begin position="45"/>
        <end position="129"/>
    </location>
</feature>
<evidence type="ECO:0000259" key="3">
    <source>
        <dbReference type="PROSITE" id="PS50119"/>
    </source>
</evidence>
<keyword evidence="1" id="KW-0479">Metal-binding</keyword>
<sequence>MHCQIHGASTASCRCHKCQSLLCIACWSDHCLDVHGNYPAELDIPHGQEDQSRMRTTGSSNLRTSVSASWQADRKGGPSERQSQQPRSSSPSPKATERTSEKPSIPSSSTSNHCQPRHLPASSSHPHLRVTRTWTTATLVESNKVEPPVLPGTAPPVERALRAIWIPSWLDT</sequence>
<feature type="compositionally biased region" description="Low complexity" evidence="2">
    <location>
        <begin position="102"/>
        <end position="111"/>
    </location>
</feature>
<keyword evidence="1" id="KW-0862">Zinc</keyword>
<protein>
    <recommendedName>
        <fullName evidence="3">B box-type domain-containing protein</fullName>
    </recommendedName>
</protein>
<name>A0ABR1YBN8_9PEZI</name>
<evidence type="ECO:0000313" key="5">
    <source>
        <dbReference type="Proteomes" id="UP001492380"/>
    </source>
</evidence>
<feature type="compositionally biased region" description="Low complexity" evidence="2">
    <location>
        <begin position="79"/>
        <end position="93"/>
    </location>
</feature>
<reference evidence="4 5" key="1">
    <citation type="submission" date="2024-04" db="EMBL/GenBank/DDBJ databases">
        <title>Phyllosticta paracitricarpa is synonymous to the EU quarantine fungus P. citricarpa based on phylogenomic analyses.</title>
        <authorList>
            <consortium name="Lawrence Berkeley National Laboratory"/>
            <person name="Van Ingen-Buijs V.A."/>
            <person name="Van Westerhoven A.C."/>
            <person name="Haridas S."/>
            <person name="Skiadas P."/>
            <person name="Martin F."/>
            <person name="Groenewald J.Z."/>
            <person name="Crous P.W."/>
            <person name="Seidl M.F."/>
        </authorList>
    </citation>
    <scope>NUCLEOTIDE SEQUENCE [LARGE SCALE GENOMIC DNA]</scope>
    <source>
        <strain evidence="4 5">CBS 123374</strain>
    </source>
</reference>
<keyword evidence="1" id="KW-0863">Zinc-finger</keyword>
<evidence type="ECO:0000313" key="4">
    <source>
        <dbReference type="EMBL" id="KAK8224838.1"/>
    </source>
</evidence>
<keyword evidence="5" id="KW-1185">Reference proteome</keyword>
<dbReference type="InterPro" id="IPR000315">
    <property type="entry name" value="Znf_B-box"/>
</dbReference>
<organism evidence="4 5">
    <name type="scientific">Phyllosticta capitalensis</name>
    <dbReference type="NCBI Taxonomy" id="121624"/>
    <lineage>
        <taxon>Eukaryota</taxon>
        <taxon>Fungi</taxon>
        <taxon>Dikarya</taxon>
        <taxon>Ascomycota</taxon>
        <taxon>Pezizomycotina</taxon>
        <taxon>Dothideomycetes</taxon>
        <taxon>Dothideomycetes incertae sedis</taxon>
        <taxon>Botryosphaeriales</taxon>
        <taxon>Phyllostictaceae</taxon>
        <taxon>Phyllosticta</taxon>
    </lineage>
</organism>
<dbReference type="Proteomes" id="UP001492380">
    <property type="component" value="Unassembled WGS sequence"/>
</dbReference>
<evidence type="ECO:0000256" key="1">
    <source>
        <dbReference type="PROSITE-ProRule" id="PRU00024"/>
    </source>
</evidence>
<feature type="domain" description="B box-type" evidence="3">
    <location>
        <begin position="1"/>
        <end position="40"/>
    </location>
</feature>
<dbReference type="PROSITE" id="PS50119">
    <property type="entry name" value="ZF_BBOX"/>
    <property type="match status" value="1"/>
</dbReference>
<gene>
    <name evidence="4" type="ORF">HDK90DRAFT_470247</name>
</gene>
<comment type="caution">
    <text evidence="4">The sequence shown here is derived from an EMBL/GenBank/DDBJ whole genome shotgun (WGS) entry which is preliminary data.</text>
</comment>
<evidence type="ECO:0000256" key="2">
    <source>
        <dbReference type="SAM" id="MobiDB-lite"/>
    </source>
</evidence>